<gene>
    <name evidence="6" type="ordered locus">LA2_08985</name>
</gene>
<dbReference type="RefSeq" id="WP_013438479.1">
    <property type="nucleotide sequence ID" value="NC_014724.1"/>
</dbReference>
<dbReference type="PATRIC" id="fig|695560.3.peg.1769"/>
<reference evidence="6 7" key="1">
    <citation type="journal article" date="2011" name="J. Bacteriol.">
        <title>Genome sequence of Lactobacillus amylovorus GRL1112.</title>
        <authorList>
            <person name="Kant R."/>
            <person name="Paulin L."/>
            <person name="Alatalo E."/>
            <person name="de Vos W.M."/>
            <person name="Palva A."/>
        </authorList>
    </citation>
    <scope>NUCLEOTIDE SEQUENCE [LARGE SCALE GENOMIC DNA]</scope>
    <source>
        <strain evidence="6 7">GRL 1112</strain>
    </source>
</reference>
<dbReference type="Gene3D" id="3.30.70.250">
    <property type="entry name" value="Malonyl-CoA ACP transacylase, ACP-binding"/>
    <property type="match status" value="1"/>
</dbReference>
<evidence type="ECO:0000313" key="7">
    <source>
        <dbReference type="Proteomes" id="UP000007033"/>
    </source>
</evidence>
<proteinExistence type="predicted"/>
<evidence type="ECO:0000256" key="4">
    <source>
        <dbReference type="ARBA" id="ARBA00048462"/>
    </source>
</evidence>
<dbReference type="InterPro" id="IPR050858">
    <property type="entry name" value="Mal-CoA-ACP_Trans/PKS_FabD"/>
</dbReference>
<sequence length="160" mass="18178">MRNLWLFPGQGGQNPGMLDQANPQLKEQVEKWTKVKLLDTAEGYQDSVQIQLIILLLQIDQVDQLKKLGWQPNLVAGHSLGIFAAAYAAGVINKEDVFKLVALRTKQMQECYPEDYGMGVVVGLSRPEVKKLVAQVHSENDSVFIFLIKIRKRRTRFLEQ</sequence>
<dbReference type="GO" id="GO:0005829">
    <property type="term" value="C:cytosol"/>
    <property type="evidence" value="ECO:0007669"/>
    <property type="project" value="TreeGrafter"/>
</dbReference>
<dbReference type="InterPro" id="IPR014043">
    <property type="entry name" value="Acyl_transferase_dom"/>
</dbReference>
<evidence type="ECO:0000313" key="6">
    <source>
        <dbReference type="EMBL" id="ADQ59706.1"/>
    </source>
</evidence>
<comment type="catalytic activity">
    <reaction evidence="4">
        <text>holo-[ACP] + malonyl-CoA = malonyl-[ACP] + CoA</text>
        <dbReference type="Rhea" id="RHEA:41792"/>
        <dbReference type="Rhea" id="RHEA-COMP:9623"/>
        <dbReference type="Rhea" id="RHEA-COMP:9685"/>
        <dbReference type="ChEBI" id="CHEBI:57287"/>
        <dbReference type="ChEBI" id="CHEBI:57384"/>
        <dbReference type="ChEBI" id="CHEBI:64479"/>
        <dbReference type="ChEBI" id="CHEBI:78449"/>
        <dbReference type="EC" id="2.3.1.39"/>
    </reaction>
</comment>
<dbReference type="KEGG" id="lam:LA2_08985"/>
<dbReference type="Proteomes" id="UP000007033">
    <property type="component" value="Chromosome"/>
</dbReference>
<dbReference type="InterPro" id="IPR016035">
    <property type="entry name" value="Acyl_Trfase/lysoPLipase"/>
</dbReference>
<dbReference type="GO" id="GO:0006633">
    <property type="term" value="P:fatty acid biosynthetic process"/>
    <property type="evidence" value="ECO:0007669"/>
    <property type="project" value="TreeGrafter"/>
</dbReference>
<name>E4SM09_LACAR</name>
<feature type="domain" description="Malonyl-CoA:ACP transacylase (MAT)" evidence="5">
    <location>
        <begin position="5"/>
        <end position="121"/>
    </location>
</feature>
<evidence type="ECO:0000259" key="5">
    <source>
        <dbReference type="Pfam" id="PF00698"/>
    </source>
</evidence>
<dbReference type="Pfam" id="PF00698">
    <property type="entry name" value="Acyl_transf_1"/>
    <property type="match status" value="1"/>
</dbReference>
<keyword evidence="3" id="KW-0012">Acyltransferase</keyword>
<protein>
    <recommendedName>
        <fullName evidence="1">[acyl-carrier-protein] S-malonyltransferase</fullName>
        <ecNumber evidence="1">2.3.1.39</ecNumber>
    </recommendedName>
</protein>
<dbReference type="HOGENOM" id="CLU_1649934_0_0_9"/>
<dbReference type="EC" id="2.3.1.39" evidence="1"/>
<dbReference type="Gene3D" id="3.40.366.10">
    <property type="entry name" value="Malonyl-Coenzyme A Acyl Carrier Protein, domain 2"/>
    <property type="match status" value="1"/>
</dbReference>
<dbReference type="SUPFAM" id="SSF52151">
    <property type="entry name" value="FabD/lysophospholipase-like"/>
    <property type="match status" value="1"/>
</dbReference>
<keyword evidence="2 6" id="KW-0808">Transferase</keyword>
<evidence type="ECO:0000256" key="2">
    <source>
        <dbReference type="ARBA" id="ARBA00022679"/>
    </source>
</evidence>
<dbReference type="PANTHER" id="PTHR42681:SF1">
    <property type="entry name" value="MALONYL-COA-ACYL CARRIER PROTEIN TRANSACYLASE, MITOCHONDRIAL"/>
    <property type="match status" value="1"/>
</dbReference>
<dbReference type="EMBL" id="CP002338">
    <property type="protein sequence ID" value="ADQ59706.1"/>
    <property type="molecule type" value="Genomic_DNA"/>
</dbReference>
<accession>E4SM09</accession>
<evidence type="ECO:0000256" key="1">
    <source>
        <dbReference type="ARBA" id="ARBA00013258"/>
    </source>
</evidence>
<dbReference type="InterPro" id="IPR001227">
    <property type="entry name" value="Ac_transferase_dom_sf"/>
</dbReference>
<organism evidence="6 7">
    <name type="scientific">Lactobacillus amylovorus (strain GRL 1112)</name>
    <dbReference type="NCBI Taxonomy" id="695560"/>
    <lineage>
        <taxon>Bacteria</taxon>
        <taxon>Bacillati</taxon>
        <taxon>Bacillota</taxon>
        <taxon>Bacilli</taxon>
        <taxon>Lactobacillales</taxon>
        <taxon>Lactobacillaceae</taxon>
        <taxon>Lactobacillus</taxon>
    </lineage>
</organism>
<dbReference type="AlphaFoldDB" id="E4SM09"/>
<dbReference type="GO" id="GO:0004314">
    <property type="term" value="F:[acyl-carrier-protein] S-malonyltransferase activity"/>
    <property type="evidence" value="ECO:0007669"/>
    <property type="project" value="UniProtKB-EC"/>
</dbReference>
<evidence type="ECO:0000256" key="3">
    <source>
        <dbReference type="ARBA" id="ARBA00023315"/>
    </source>
</evidence>
<dbReference type="PANTHER" id="PTHR42681">
    <property type="entry name" value="MALONYL-COA-ACYL CARRIER PROTEIN TRANSACYLASE, MITOCHONDRIAL"/>
    <property type="match status" value="1"/>
</dbReference>